<accession>A0A3G2HWG4</accession>
<evidence type="ECO:0000313" key="6">
    <source>
        <dbReference type="Proteomes" id="UP000268070"/>
    </source>
</evidence>
<dbReference type="PROSITE" id="PS01124">
    <property type="entry name" value="HTH_ARAC_FAMILY_2"/>
    <property type="match status" value="1"/>
</dbReference>
<dbReference type="GO" id="GO:0003700">
    <property type="term" value="F:DNA-binding transcription factor activity"/>
    <property type="evidence" value="ECO:0007669"/>
    <property type="project" value="InterPro"/>
</dbReference>
<dbReference type="InterPro" id="IPR018060">
    <property type="entry name" value="HTH_AraC"/>
</dbReference>
<organism evidence="5 6">
    <name type="scientific">Alcaligenes aquatilis</name>
    <dbReference type="NCBI Taxonomy" id="323284"/>
    <lineage>
        <taxon>Bacteria</taxon>
        <taxon>Pseudomonadati</taxon>
        <taxon>Pseudomonadota</taxon>
        <taxon>Betaproteobacteria</taxon>
        <taxon>Burkholderiales</taxon>
        <taxon>Alcaligenaceae</taxon>
        <taxon>Alcaligenes</taxon>
    </lineage>
</organism>
<keyword evidence="3" id="KW-0804">Transcription</keyword>
<dbReference type="SUPFAM" id="SSF46689">
    <property type="entry name" value="Homeodomain-like"/>
    <property type="match status" value="1"/>
</dbReference>
<evidence type="ECO:0000313" key="5">
    <source>
        <dbReference type="EMBL" id="AYN21387.1"/>
    </source>
</evidence>
<feature type="domain" description="HTH araC/xylS-type" evidence="4">
    <location>
        <begin position="182"/>
        <end position="265"/>
    </location>
</feature>
<evidence type="ECO:0000256" key="2">
    <source>
        <dbReference type="ARBA" id="ARBA00023125"/>
    </source>
</evidence>
<gene>
    <name evidence="5" type="ORF">D3M96_13135</name>
</gene>
<keyword evidence="2" id="KW-0238">DNA-binding</keyword>
<name>A0A3G2HWG4_9BURK</name>
<evidence type="ECO:0000256" key="1">
    <source>
        <dbReference type="ARBA" id="ARBA00023015"/>
    </source>
</evidence>
<proteinExistence type="predicted"/>
<dbReference type="PANTHER" id="PTHR46796">
    <property type="entry name" value="HTH-TYPE TRANSCRIPTIONAL ACTIVATOR RHAS-RELATED"/>
    <property type="match status" value="1"/>
</dbReference>
<dbReference type="Pfam" id="PF12833">
    <property type="entry name" value="HTH_18"/>
    <property type="match status" value="1"/>
</dbReference>
<dbReference type="Proteomes" id="UP000268070">
    <property type="component" value="Chromosome"/>
</dbReference>
<sequence length="281" mass="31033">MSALSCARLHHPSRKTASIIHLGVERDTRALDLLPEQRLNFYPASPLVVLSWVFHGQLHMVQTPANGGAPVLSEALPSMLFAGPLRTPSISWSPGPVHAISIGLYPDAFKRVFGIEASDLMDLVLPMDQVLPAASCQTLGQVGTEDGPLFEQLEAAIHRCAHGSLATDGAATLNHWLTAFGLRMAATRTGTGLRQMQRQFKRWAGQSQRELQLYVRAERAFALVQQQENPVWSDVALQAGYSDQSHFGREVKRISGFSPAQFAQRMKTDEAFWMYRLLGKS</sequence>
<reference evidence="5 6" key="1">
    <citation type="submission" date="2018-09" db="EMBL/GenBank/DDBJ databases">
        <title>Complete genome sequence of the hydrocarbonoclastic bacterium Alcaligenes aquatilis QD168, isolated from a crude-oil polluted marine sediment of Central Chile.</title>
        <authorList>
            <person name="Duran R.E."/>
            <person name="Barra B."/>
            <person name="Salva-Serra F."/>
            <person name="Mendez V."/>
            <person name="Moore E.R.B."/>
            <person name="Seeger M."/>
        </authorList>
    </citation>
    <scope>NUCLEOTIDE SEQUENCE [LARGE SCALE GENOMIC DNA]</scope>
    <source>
        <strain evidence="5 6">QD168</strain>
    </source>
</reference>
<dbReference type="RefSeq" id="WP_121739180.1">
    <property type="nucleotide sequence ID" value="NZ_CP032153.1"/>
</dbReference>
<dbReference type="InterPro" id="IPR009057">
    <property type="entry name" value="Homeodomain-like_sf"/>
</dbReference>
<dbReference type="SMART" id="SM00342">
    <property type="entry name" value="HTH_ARAC"/>
    <property type="match status" value="1"/>
</dbReference>
<dbReference type="OrthoDB" id="2559672at2"/>
<protein>
    <submittedName>
        <fullName evidence="5">AraC family transcriptional regulator</fullName>
    </submittedName>
</protein>
<dbReference type="KEGG" id="aaqu:D3M96_13135"/>
<keyword evidence="1" id="KW-0805">Transcription regulation</keyword>
<evidence type="ECO:0000256" key="3">
    <source>
        <dbReference type="ARBA" id="ARBA00023163"/>
    </source>
</evidence>
<dbReference type="EMBL" id="CP032153">
    <property type="protein sequence ID" value="AYN21387.1"/>
    <property type="molecule type" value="Genomic_DNA"/>
</dbReference>
<dbReference type="GO" id="GO:0043565">
    <property type="term" value="F:sequence-specific DNA binding"/>
    <property type="evidence" value="ECO:0007669"/>
    <property type="project" value="InterPro"/>
</dbReference>
<evidence type="ECO:0000259" key="4">
    <source>
        <dbReference type="PROSITE" id="PS01124"/>
    </source>
</evidence>
<dbReference type="InterPro" id="IPR050204">
    <property type="entry name" value="AraC_XylS_family_regulators"/>
</dbReference>
<dbReference type="AlphaFoldDB" id="A0A3G2HWG4"/>
<dbReference type="Gene3D" id="1.10.10.60">
    <property type="entry name" value="Homeodomain-like"/>
    <property type="match status" value="1"/>
</dbReference>